<accession>A0A644Y4P0</accession>
<proteinExistence type="predicted"/>
<name>A0A644Y4P0_9ZZZZ</name>
<dbReference type="AlphaFoldDB" id="A0A644Y4P0"/>
<comment type="caution">
    <text evidence="1">The sequence shown here is derived from an EMBL/GenBank/DDBJ whole genome shotgun (WGS) entry which is preliminary data.</text>
</comment>
<evidence type="ECO:0000313" key="1">
    <source>
        <dbReference type="EMBL" id="MPM23269.1"/>
    </source>
</evidence>
<sequence>MKRSHGREIHTAGEKVSLQNPLGNILLPPQAKLNPRITELYRMHEVIPAPALEIFAQIF</sequence>
<reference evidence="1" key="1">
    <citation type="submission" date="2019-08" db="EMBL/GenBank/DDBJ databases">
        <authorList>
            <person name="Kucharzyk K."/>
            <person name="Murdoch R.W."/>
            <person name="Higgins S."/>
            <person name="Loffler F."/>
        </authorList>
    </citation>
    <scope>NUCLEOTIDE SEQUENCE</scope>
</reference>
<gene>
    <name evidence="1" type="ORF">SDC9_69735</name>
</gene>
<organism evidence="1">
    <name type="scientific">bioreactor metagenome</name>
    <dbReference type="NCBI Taxonomy" id="1076179"/>
    <lineage>
        <taxon>unclassified sequences</taxon>
        <taxon>metagenomes</taxon>
        <taxon>ecological metagenomes</taxon>
    </lineage>
</organism>
<protein>
    <submittedName>
        <fullName evidence="1">Uncharacterized protein</fullName>
    </submittedName>
</protein>
<dbReference type="EMBL" id="VSSQ01003992">
    <property type="protein sequence ID" value="MPM23269.1"/>
    <property type="molecule type" value="Genomic_DNA"/>
</dbReference>